<accession>A0A396RK18</accession>
<organism evidence="2 3">
    <name type="scientific">Sphingomonas gilva</name>
    <dbReference type="NCBI Taxonomy" id="2305907"/>
    <lineage>
        <taxon>Bacteria</taxon>
        <taxon>Pseudomonadati</taxon>
        <taxon>Pseudomonadota</taxon>
        <taxon>Alphaproteobacteria</taxon>
        <taxon>Sphingomonadales</taxon>
        <taxon>Sphingomonadaceae</taxon>
        <taxon>Sphingomonas</taxon>
    </lineage>
</organism>
<protein>
    <submittedName>
        <fullName evidence="2">Uncharacterized protein</fullName>
    </submittedName>
</protein>
<dbReference type="EMBL" id="QWLV01000010">
    <property type="protein sequence ID" value="RHW16359.1"/>
    <property type="molecule type" value="Genomic_DNA"/>
</dbReference>
<gene>
    <name evidence="2" type="ORF">D1610_16105</name>
</gene>
<keyword evidence="1" id="KW-0472">Membrane</keyword>
<evidence type="ECO:0000256" key="1">
    <source>
        <dbReference type="SAM" id="Phobius"/>
    </source>
</evidence>
<evidence type="ECO:0000313" key="3">
    <source>
        <dbReference type="Proteomes" id="UP000266693"/>
    </source>
</evidence>
<sequence length="62" mass="6956">MSNRETLVIILMSAFLGFKLADEAGRSTLFVVLGLGWAVVVILTVLAYRRGERVFIWQKQDG</sequence>
<dbReference type="Proteomes" id="UP000266693">
    <property type="component" value="Unassembled WGS sequence"/>
</dbReference>
<keyword evidence="3" id="KW-1185">Reference proteome</keyword>
<proteinExistence type="predicted"/>
<name>A0A396RK18_9SPHN</name>
<feature type="transmembrane region" description="Helical" evidence="1">
    <location>
        <begin position="31"/>
        <end position="48"/>
    </location>
</feature>
<keyword evidence="1" id="KW-1133">Transmembrane helix</keyword>
<comment type="caution">
    <text evidence="2">The sequence shown here is derived from an EMBL/GenBank/DDBJ whole genome shotgun (WGS) entry which is preliminary data.</text>
</comment>
<dbReference type="RefSeq" id="WP_118865226.1">
    <property type="nucleotide sequence ID" value="NZ_QWLV01000010.1"/>
</dbReference>
<evidence type="ECO:0000313" key="2">
    <source>
        <dbReference type="EMBL" id="RHW16359.1"/>
    </source>
</evidence>
<keyword evidence="1" id="KW-0812">Transmembrane</keyword>
<dbReference type="AlphaFoldDB" id="A0A396RK18"/>
<reference evidence="2 3" key="1">
    <citation type="submission" date="2018-08" db="EMBL/GenBank/DDBJ databases">
        <title>The multiple taxonomic identification of Sphingomonas gilva.</title>
        <authorList>
            <person name="Zhu D."/>
            <person name="Zheng S."/>
        </authorList>
    </citation>
    <scope>NUCLEOTIDE SEQUENCE [LARGE SCALE GENOMIC DNA]</scope>
    <source>
        <strain evidence="2 3">ZDH117</strain>
    </source>
</reference>